<reference evidence="1 3" key="1">
    <citation type="submission" date="2019-08" db="EMBL/GenBank/DDBJ databases">
        <title>Comparative genome analysis confer to the adaptation heavy metal polluted environment.</title>
        <authorList>
            <person name="Li Y."/>
        </authorList>
    </citation>
    <scope>NUCLEOTIDE SEQUENCE [LARGE SCALE GENOMIC DNA]</scope>
    <source>
        <strain evidence="1 3">P2</strain>
    </source>
</reference>
<dbReference type="Proteomes" id="UP000250557">
    <property type="component" value="Chromosome"/>
</dbReference>
<accession>A0AAE6MJ57</accession>
<organism evidence="1 3">
    <name type="scientific">Mucilaginibacter rubeus</name>
    <dbReference type="NCBI Taxonomy" id="2027860"/>
    <lineage>
        <taxon>Bacteria</taxon>
        <taxon>Pseudomonadati</taxon>
        <taxon>Bacteroidota</taxon>
        <taxon>Sphingobacteriia</taxon>
        <taxon>Sphingobacteriales</taxon>
        <taxon>Sphingobacteriaceae</taxon>
        <taxon>Mucilaginibacter</taxon>
    </lineage>
</organism>
<evidence type="ECO:0000313" key="4">
    <source>
        <dbReference type="Proteomes" id="UP000663940"/>
    </source>
</evidence>
<evidence type="ECO:0000313" key="2">
    <source>
        <dbReference type="EMBL" id="QTE52146.1"/>
    </source>
</evidence>
<gene>
    <name evidence="1" type="ORF">DIU31_018085</name>
    <name evidence="2" type="ORF">J3L21_09395</name>
</gene>
<dbReference type="Proteomes" id="UP000663940">
    <property type="component" value="Chromosome"/>
</dbReference>
<sequence>MFEYFGITALTGVGRIINQNLQMDKSIDEQQIISQSRPGFFNALQQQAENSLTSPGLKYCSYILMGLDTREITNRLALSQKVSAWPGTGLNKNLN</sequence>
<name>A0AAE6MJ57_9SPHI</name>
<evidence type="ECO:0000313" key="1">
    <source>
        <dbReference type="EMBL" id="QEM05328.1"/>
    </source>
</evidence>
<proteinExistence type="predicted"/>
<dbReference type="EMBL" id="CP043451">
    <property type="protein sequence ID" value="QEM05328.1"/>
    <property type="molecule type" value="Genomic_DNA"/>
</dbReference>
<protein>
    <submittedName>
        <fullName evidence="1">Uncharacterized protein</fullName>
    </submittedName>
</protein>
<dbReference type="EMBL" id="CP071880">
    <property type="protein sequence ID" value="QTE52146.1"/>
    <property type="molecule type" value="Genomic_DNA"/>
</dbReference>
<dbReference type="RefSeq" id="WP_112654747.1">
    <property type="nucleotide sequence ID" value="NZ_CP043451.1"/>
</dbReference>
<reference evidence="2 4" key="2">
    <citation type="submission" date="2021-03" db="EMBL/GenBank/DDBJ databases">
        <title>Mucilaginibacter strains isolated from gold and copper mining confer multi heavy-metal resistance.</title>
        <authorList>
            <person name="Li Y."/>
        </authorList>
    </citation>
    <scope>NUCLEOTIDE SEQUENCE [LARGE SCALE GENOMIC DNA]</scope>
    <source>
        <strain evidence="2 4">P2-4</strain>
    </source>
</reference>
<evidence type="ECO:0000313" key="3">
    <source>
        <dbReference type="Proteomes" id="UP000250557"/>
    </source>
</evidence>
<keyword evidence="4" id="KW-1185">Reference proteome</keyword>
<dbReference type="AlphaFoldDB" id="A0AAE6MJ57"/>